<dbReference type="PANTHER" id="PTHR13391">
    <property type="entry name" value="MITOCHONDRIAL DISTRIBUTION REGULATOR MISATO"/>
    <property type="match status" value="1"/>
</dbReference>
<evidence type="ECO:0000256" key="2">
    <source>
        <dbReference type="ARBA" id="ARBA00004173"/>
    </source>
</evidence>
<protein>
    <recommendedName>
        <fullName evidence="4">Protein DML1</fullName>
    </recommendedName>
    <alternativeName>
        <fullName evidence="5">Protein dml1</fullName>
    </alternativeName>
</protein>
<evidence type="ECO:0000259" key="8">
    <source>
        <dbReference type="Pfam" id="PF14881"/>
    </source>
</evidence>
<gene>
    <name evidence="9" type="ORF">DAPK24_013110</name>
</gene>
<dbReference type="GO" id="GO:0007005">
    <property type="term" value="P:mitochondrion organization"/>
    <property type="evidence" value="ECO:0007669"/>
    <property type="project" value="InterPro"/>
</dbReference>
<comment type="similarity">
    <text evidence="3">Belongs to the misato family.</text>
</comment>
<dbReference type="InterPro" id="IPR019605">
    <property type="entry name" value="Misato_II_tubulin-like"/>
</dbReference>
<feature type="domain" description="Misato Segment II tubulin-like" evidence="7">
    <location>
        <begin position="3"/>
        <end position="80"/>
    </location>
</feature>
<dbReference type="Pfam" id="PF10644">
    <property type="entry name" value="Misat_Tub_SegII"/>
    <property type="match status" value="1"/>
</dbReference>
<keyword evidence="6" id="KW-0496">Mitochondrion</keyword>
<dbReference type="SUPFAM" id="SSF52490">
    <property type="entry name" value="Tubulin nucleotide-binding domain-like"/>
    <property type="match status" value="1"/>
</dbReference>
<organism evidence="9 10">
    <name type="scientific">Pichia kluyveri</name>
    <name type="common">Yeast</name>
    <dbReference type="NCBI Taxonomy" id="36015"/>
    <lineage>
        <taxon>Eukaryota</taxon>
        <taxon>Fungi</taxon>
        <taxon>Dikarya</taxon>
        <taxon>Ascomycota</taxon>
        <taxon>Saccharomycotina</taxon>
        <taxon>Pichiomycetes</taxon>
        <taxon>Pichiales</taxon>
        <taxon>Pichiaceae</taxon>
        <taxon>Pichia</taxon>
    </lineage>
</organism>
<evidence type="ECO:0000256" key="1">
    <source>
        <dbReference type="ARBA" id="ARBA00003757"/>
    </source>
</evidence>
<evidence type="ECO:0000313" key="9">
    <source>
        <dbReference type="EMBL" id="GMM44736.1"/>
    </source>
</evidence>
<comment type="subcellular location">
    <subcellularLocation>
        <location evidence="2">Mitochondrion</location>
    </subcellularLocation>
</comment>
<dbReference type="PANTHER" id="PTHR13391:SF0">
    <property type="entry name" value="PROTEIN MISATO HOMOLOG 1"/>
    <property type="match status" value="1"/>
</dbReference>
<dbReference type="EMBL" id="BTGB01000001">
    <property type="protein sequence ID" value="GMM44736.1"/>
    <property type="molecule type" value="Genomic_DNA"/>
</dbReference>
<dbReference type="InterPro" id="IPR029209">
    <property type="entry name" value="DML1/Misato_tubulin"/>
</dbReference>
<feature type="domain" description="DML1/Misato tubulin" evidence="8">
    <location>
        <begin position="120"/>
        <end position="292"/>
    </location>
</feature>
<dbReference type="Proteomes" id="UP001378960">
    <property type="component" value="Unassembled WGS sequence"/>
</dbReference>
<dbReference type="InterPro" id="IPR049942">
    <property type="entry name" value="DML1/Misato"/>
</dbReference>
<evidence type="ECO:0000256" key="5">
    <source>
        <dbReference type="ARBA" id="ARBA00022030"/>
    </source>
</evidence>
<dbReference type="InterPro" id="IPR036525">
    <property type="entry name" value="Tubulin/FtsZ_GTPase_sf"/>
</dbReference>
<comment type="caution">
    <text evidence="9">The sequence shown here is derived from an EMBL/GenBank/DDBJ whole genome shotgun (WGS) entry which is preliminary data.</text>
</comment>
<sequence length="462" mass="53197">MPETITLSFSQCANQLTTHFNNTQSARLFRDPSRSDAFIHILPKSNQNSRTISNLYPRSILYDYSNGSGALDPYTYFEEKPEIKTSFEIIQTLPSISMTEFQKNVQNGIIDGNGINGQRTSYWSDFSKVTYDPRAVITHPTYVYDEQTGEGRGKNLPDSKFQLHEIGVESFNNVNKIRDSVDDIARKMFENSGNVNQLNSVVELDSSWSGVCSESLKYIIDDQLDGKSSKIVLWSLQRDTKYVDDMNLVSKMDRIEKLITFANLDLSGIVMMNLDIDIGSNSLWEKTAFLSVPYDQFNDVELNCDLTEIMYKLTDSSSKNFITNIDTLWNDDSIQKMGVNGIFITQQQRKPHIFSKSIVKSIEDCKDFSKCSDNTPKYLINEYKLRHEYEYVDSMPEIMKDKKPLASSLSVDDTLKTDFTNMKNYVSRYCRNDKREELKDTLDNLREGYINGFEFSDEEDDY</sequence>
<dbReference type="AlphaFoldDB" id="A0AAV5R0E6"/>
<evidence type="ECO:0000256" key="6">
    <source>
        <dbReference type="ARBA" id="ARBA00023128"/>
    </source>
</evidence>
<dbReference type="GO" id="GO:0005739">
    <property type="term" value="C:mitochondrion"/>
    <property type="evidence" value="ECO:0007669"/>
    <property type="project" value="UniProtKB-SubCell"/>
</dbReference>
<evidence type="ECO:0000256" key="3">
    <source>
        <dbReference type="ARBA" id="ARBA00008507"/>
    </source>
</evidence>
<evidence type="ECO:0000256" key="4">
    <source>
        <dbReference type="ARBA" id="ARBA00014097"/>
    </source>
</evidence>
<proteinExistence type="inferred from homology"/>
<reference evidence="9 10" key="1">
    <citation type="journal article" date="2023" name="Elife">
        <title>Identification of key yeast species and microbe-microbe interactions impacting larval growth of Drosophila in the wild.</title>
        <authorList>
            <person name="Mure A."/>
            <person name="Sugiura Y."/>
            <person name="Maeda R."/>
            <person name="Honda K."/>
            <person name="Sakurai N."/>
            <person name="Takahashi Y."/>
            <person name="Watada M."/>
            <person name="Katoh T."/>
            <person name="Gotoh A."/>
            <person name="Gotoh Y."/>
            <person name="Taniguchi I."/>
            <person name="Nakamura K."/>
            <person name="Hayashi T."/>
            <person name="Katayama T."/>
            <person name="Uemura T."/>
            <person name="Hattori Y."/>
        </authorList>
    </citation>
    <scope>NUCLEOTIDE SEQUENCE [LARGE SCALE GENOMIC DNA]</scope>
    <source>
        <strain evidence="9 10">PK-24</strain>
    </source>
</reference>
<evidence type="ECO:0000259" key="7">
    <source>
        <dbReference type="Pfam" id="PF10644"/>
    </source>
</evidence>
<dbReference type="Pfam" id="PF14881">
    <property type="entry name" value="Tubulin_3"/>
    <property type="match status" value="1"/>
</dbReference>
<keyword evidence="10" id="KW-1185">Reference proteome</keyword>
<comment type="function">
    <text evidence="1">Involved in the partitioning of the mitochondrial organelle and mitochondrial DNA (mtDNA) inheritance.</text>
</comment>
<evidence type="ECO:0000313" key="10">
    <source>
        <dbReference type="Proteomes" id="UP001378960"/>
    </source>
</evidence>
<name>A0AAV5R0E6_PICKL</name>
<accession>A0AAV5R0E6</accession>
<dbReference type="Gene3D" id="3.40.50.1440">
    <property type="entry name" value="Tubulin/FtsZ, GTPase domain"/>
    <property type="match status" value="1"/>
</dbReference>